<evidence type="ECO:0000259" key="6">
    <source>
        <dbReference type="Pfam" id="PF00408"/>
    </source>
</evidence>
<dbReference type="GO" id="GO:0046872">
    <property type="term" value="F:metal ion binding"/>
    <property type="evidence" value="ECO:0007669"/>
    <property type="project" value="UniProtKB-KW"/>
</dbReference>
<evidence type="ECO:0000313" key="8">
    <source>
        <dbReference type="Proteomes" id="UP000020077"/>
    </source>
</evidence>
<dbReference type="SUPFAM" id="SSF55957">
    <property type="entry name" value="Phosphoglucomutase, C-terminal domain"/>
    <property type="match status" value="1"/>
</dbReference>
<dbReference type="Proteomes" id="UP000020077">
    <property type="component" value="Unassembled WGS sequence"/>
</dbReference>
<evidence type="ECO:0000256" key="3">
    <source>
        <dbReference type="ARBA" id="ARBA00022723"/>
    </source>
</evidence>
<dbReference type="InterPro" id="IPR005843">
    <property type="entry name" value="A-D-PHexomutase_C"/>
</dbReference>
<comment type="caution">
    <text evidence="7">The sequence shown here is derived from an EMBL/GenBank/DDBJ whole genome shotgun (WGS) entry which is preliminary data.</text>
</comment>
<keyword evidence="2" id="KW-0597">Phosphoprotein</keyword>
<keyword evidence="5 7" id="KW-0413">Isomerase</keyword>
<dbReference type="Pfam" id="PF00408">
    <property type="entry name" value="PGM_PMM_IV"/>
    <property type="match status" value="1"/>
</dbReference>
<dbReference type="AlphaFoldDB" id="A0A080LXV8"/>
<comment type="cofactor">
    <cofactor evidence="1">
        <name>Mg(2+)</name>
        <dbReference type="ChEBI" id="CHEBI:18420"/>
    </cofactor>
</comment>
<accession>A0A080LXV8</accession>
<evidence type="ECO:0000256" key="4">
    <source>
        <dbReference type="ARBA" id="ARBA00022842"/>
    </source>
</evidence>
<evidence type="ECO:0000256" key="5">
    <source>
        <dbReference type="ARBA" id="ARBA00023235"/>
    </source>
</evidence>
<dbReference type="PANTHER" id="PTHR43771">
    <property type="entry name" value="PHOSPHOMANNOMUTASE"/>
    <property type="match status" value="1"/>
</dbReference>
<proteinExistence type="predicted"/>
<keyword evidence="4" id="KW-0460">Magnesium</keyword>
<dbReference type="EC" id="5.4.2.2" evidence="7"/>
<evidence type="ECO:0000256" key="1">
    <source>
        <dbReference type="ARBA" id="ARBA00001946"/>
    </source>
</evidence>
<evidence type="ECO:0000256" key="2">
    <source>
        <dbReference type="ARBA" id="ARBA00022553"/>
    </source>
</evidence>
<dbReference type="Gene3D" id="3.40.120.10">
    <property type="entry name" value="Alpha-D-Glucose-1,6-Bisphosphate, subunit A, domain 3"/>
    <property type="match status" value="1"/>
</dbReference>
<reference evidence="7 8" key="1">
    <citation type="submission" date="2014-02" db="EMBL/GenBank/DDBJ databases">
        <title>Expanding our view of genomic diversity in Candidatus Accumulibacter clades.</title>
        <authorList>
            <person name="Skennerton C.T."/>
            <person name="Barr J.J."/>
            <person name="Slater F.R."/>
            <person name="Bond P.L."/>
            <person name="Tyson G.W."/>
        </authorList>
    </citation>
    <scope>NUCLEOTIDE SEQUENCE [LARGE SCALE GENOMIC DNA]</scope>
    <source>
        <strain evidence="8">BA-91</strain>
    </source>
</reference>
<sequence>MFFKERWFGFDDGLYAGARLLEILSRAVDANSVLKALPDSSSTPELNIAMQEGEPLALIDELRRQAHFEGAREIISIDGLRVEYADGFGLARPSNTTPVVVLRFEADDSQALERIQADFRRVLNAARPGLVLPF</sequence>
<dbReference type="GO" id="GO:0004614">
    <property type="term" value="F:phosphoglucomutase activity"/>
    <property type="evidence" value="ECO:0007669"/>
    <property type="project" value="UniProtKB-EC"/>
</dbReference>
<gene>
    <name evidence="7" type="primary">algC</name>
    <name evidence="7" type="ORF">AW09_002108</name>
</gene>
<dbReference type="PANTHER" id="PTHR43771:SF2">
    <property type="entry name" value="PHOSPHOMANNOMUTASE_PHOSPHOGLUCOMUTASE"/>
    <property type="match status" value="1"/>
</dbReference>
<feature type="domain" description="Alpha-D-phosphohexomutase C-terminal" evidence="6">
    <location>
        <begin position="45"/>
        <end position="121"/>
    </location>
</feature>
<evidence type="ECO:0000313" key="7">
    <source>
        <dbReference type="EMBL" id="KFB72695.1"/>
    </source>
</evidence>
<dbReference type="InterPro" id="IPR036900">
    <property type="entry name" value="A-D-PHexomutase_C_sf"/>
</dbReference>
<name>A0A080LXV8_9PROT</name>
<organism evidence="7 8">
    <name type="scientific">Candidatus Accumulibacter phosphatis</name>
    <dbReference type="NCBI Taxonomy" id="327160"/>
    <lineage>
        <taxon>Bacteria</taxon>
        <taxon>Pseudomonadati</taxon>
        <taxon>Pseudomonadota</taxon>
        <taxon>Betaproteobacteria</taxon>
        <taxon>Candidatus Accumulibacter</taxon>
    </lineage>
</organism>
<protein>
    <submittedName>
        <fullName evidence="7">Phosphomannomutase/phosphoglucomutase</fullName>
        <ecNumber evidence="7">5.4.2.2</ecNumber>
    </submittedName>
</protein>
<dbReference type="EMBL" id="JDVG02000348">
    <property type="protein sequence ID" value="KFB72695.1"/>
    <property type="molecule type" value="Genomic_DNA"/>
</dbReference>
<keyword evidence="3" id="KW-0479">Metal-binding</keyword>
<dbReference type="Gene3D" id="3.30.310.50">
    <property type="entry name" value="Alpha-D-phosphohexomutase, C-terminal domain"/>
    <property type="match status" value="1"/>
</dbReference>